<keyword evidence="3" id="KW-1185">Reference proteome</keyword>
<dbReference type="RefSeq" id="WP_200278462.1">
    <property type="nucleotide sequence ID" value="NZ_JAENII010000005.1"/>
</dbReference>
<feature type="signal peptide" evidence="1">
    <location>
        <begin position="1"/>
        <end position="25"/>
    </location>
</feature>
<evidence type="ECO:0000313" key="2">
    <source>
        <dbReference type="EMBL" id="MBK1827013.1"/>
    </source>
</evidence>
<evidence type="ECO:0000313" key="3">
    <source>
        <dbReference type="Proteomes" id="UP000658278"/>
    </source>
</evidence>
<accession>A0A934VB49</accession>
<organism evidence="2 3">
    <name type="scientific">Haloferula rosea</name>
    <dbReference type="NCBI Taxonomy" id="490093"/>
    <lineage>
        <taxon>Bacteria</taxon>
        <taxon>Pseudomonadati</taxon>
        <taxon>Verrucomicrobiota</taxon>
        <taxon>Verrucomicrobiia</taxon>
        <taxon>Verrucomicrobiales</taxon>
        <taxon>Verrucomicrobiaceae</taxon>
        <taxon>Haloferula</taxon>
    </lineage>
</organism>
<gene>
    <name evidence="2" type="ORF">JIN81_08280</name>
</gene>
<reference evidence="2" key="1">
    <citation type="submission" date="2021-01" db="EMBL/GenBank/DDBJ databases">
        <title>Modified the classification status of verrucomicrobia.</title>
        <authorList>
            <person name="Feng X."/>
        </authorList>
    </citation>
    <scope>NUCLEOTIDE SEQUENCE</scope>
    <source>
        <strain evidence="2">KCTC 22201</strain>
    </source>
</reference>
<proteinExistence type="predicted"/>
<dbReference type="EMBL" id="JAENII010000005">
    <property type="protein sequence ID" value="MBK1827013.1"/>
    <property type="molecule type" value="Genomic_DNA"/>
</dbReference>
<comment type="caution">
    <text evidence="2">The sequence shown here is derived from an EMBL/GenBank/DDBJ whole genome shotgun (WGS) entry which is preliminary data.</text>
</comment>
<protein>
    <submittedName>
        <fullName evidence="2">Uncharacterized protein</fullName>
    </submittedName>
</protein>
<sequence length="419" mass="44431">MKTPILTGFACVALTSFASALEAKAFEVAPVLQASQILPAELLQGPHHRVREMAPSDGYLTHYTIDSDFGVFKCVGRRQLEERVQELGAIAKLAAVSKSDLFADGLKKSVEAPIDAVKNIVDDPQEAIKQAPKTVGHFFSKVGDSIGNAARKVGRKIDESGEEETSEALADTGRGIGEAAKSVAGFDLAKLDTARQLGVDPYSDNQRLQDEMEKVTWAFFAGGLPLRVGAAAASGGASVALTATKAVGLPEDIYDTTPGELNLRDREALVAMGVSETVINEVLLNPAMTISLRHSIVESLKKLPAGPAKAEVIGIAQGLAEVRQVEFLNQALEELIKRHRLAPYQELKVFGRLPAGITADGVMEVPAPVDEVFWTAQVAEFAGRQDLGAGKRRLLLGGSLSPAASAGFQSTGWEVVAVP</sequence>
<keyword evidence="1" id="KW-0732">Signal</keyword>
<evidence type="ECO:0000256" key="1">
    <source>
        <dbReference type="SAM" id="SignalP"/>
    </source>
</evidence>
<dbReference type="Proteomes" id="UP000658278">
    <property type="component" value="Unassembled WGS sequence"/>
</dbReference>
<feature type="chain" id="PRO_5037795481" evidence="1">
    <location>
        <begin position="26"/>
        <end position="419"/>
    </location>
</feature>
<dbReference type="AlphaFoldDB" id="A0A934VB49"/>
<name>A0A934VB49_9BACT</name>